<feature type="compositionally biased region" description="Pro residues" evidence="1">
    <location>
        <begin position="792"/>
        <end position="806"/>
    </location>
</feature>
<feature type="compositionally biased region" description="Acidic residues" evidence="1">
    <location>
        <begin position="463"/>
        <end position="472"/>
    </location>
</feature>
<feature type="compositionally biased region" description="Polar residues" evidence="1">
    <location>
        <begin position="732"/>
        <end position="741"/>
    </location>
</feature>
<evidence type="ECO:0000256" key="1">
    <source>
        <dbReference type="SAM" id="MobiDB-lite"/>
    </source>
</evidence>
<protein>
    <recommendedName>
        <fullName evidence="2">Inositol polyphosphate-related phosphatase domain-containing protein</fullName>
    </recommendedName>
</protein>
<feature type="region of interest" description="Disordered" evidence="1">
    <location>
        <begin position="1"/>
        <end position="27"/>
    </location>
</feature>
<evidence type="ECO:0000313" key="3">
    <source>
        <dbReference type="EMBL" id="OJA11137.1"/>
    </source>
</evidence>
<feature type="region of interest" description="Disordered" evidence="1">
    <location>
        <begin position="591"/>
        <end position="621"/>
    </location>
</feature>
<dbReference type="InterPro" id="IPR036691">
    <property type="entry name" value="Endo/exonu/phosph_ase_sf"/>
</dbReference>
<dbReference type="SUPFAM" id="SSF56219">
    <property type="entry name" value="DNase I-like"/>
    <property type="match status" value="1"/>
</dbReference>
<evidence type="ECO:0000259" key="2">
    <source>
        <dbReference type="SMART" id="SM00128"/>
    </source>
</evidence>
<dbReference type="OrthoDB" id="405996at2759"/>
<feature type="domain" description="Inositol polyphosphate-related phosphatase" evidence="2">
    <location>
        <begin position="189"/>
        <end position="473"/>
    </location>
</feature>
<name>A0A1J8QBZ7_9AGAM</name>
<dbReference type="SMART" id="SM00128">
    <property type="entry name" value="IPPc"/>
    <property type="match status" value="1"/>
</dbReference>
<feature type="region of interest" description="Disordered" evidence="1">
    <location>
        <begin position="672"/>
        <end position="815"/>
    </location>
</feature>
<keyword evidence="4" id="KW-1185">Reference proteome</keyword>
<dbReference type="InterPro" id="IPR046985">
    <property type="entry name" value="IP5"/>
</dbReference>
<dbReference type="InterPro" id="IPR000300">
    <property type="entry name" value="IPPc"/>
</dbReference>
<dbReference type="Pfam" id="PF22669">
    <property type="entry name" value="Exo_endo_phos2"/>
    <property type="match status" value="2"/>
</dbReference>
<sequence length="879" mass="97081">MAATTQQVDSSIPPSVQGSRPTRQAQQTVLARLQALFPASPASATSTNLYQEESYNASPAKKLSKSIKVRILTWNMHDSLPKGDLDELLGVVNPHVYRRKTDEPPSLPTLPSDAAHPYHLIVVAGQECPSSSGIPMGLGAGFRLKENHTKDKDREKEKGDDKEPEKLQHHLRRKDKDRDEVVRGWKSSDDLQEELVVQQPASWTSILEHWLCHRSQAVPSANDDPTLTDVTVPPKRYSLHRRVTIKEQDKGPYVPLIKERMMGLYLAVYVHRDARDLVSGTSKSAVTAGLIGGRVGNKGGVGISLKIDGTTFLFLNAHLTAHEGKVHHRLANLAKIKAELAVDDFLDHDDPRFMAEDITDKFDFTFLCGDLNFRLDITRLHADWLISRKDYAQAFAFDQLKKQMEGGTAFSGFHEAPINFPPTFKYDVFRRSKSRAIRRHSKRGAEKDKDITEAEAEAAGTTGDDEDVEDEGEALSLASSTWNSVQSKHITEGDDERYFTTFGSSPAINEGGRAALTSAAHKAKARWKALVAPSLSPPAAPVMKWLRKQNLVDVPVISREPPSSSIASVDMVVPEAPKKTVLLDPQDRAYLTPRPASRGMSVKSVPIHDASEEDGGTAVYDSSAKQRVPSWCDRILWKSTTTPDLEEITQHDLLEVRSRTRVGTLLSQAFRPRLRRDSSGSLTSEDTHGLPTRPRASVPFVRAATDHGHDSQRPVSFNIPKSPNVLRHSRSIDTVPTQSMPDPSRASEDSVNHPVQRRSFTGTERRSSLDLGLPHTGSSPTSPAIKSEAHDIPPPVPPKDSTPTPPASTRWGRFFPFRRDTSGSIATTSESLLAPSGPPPPVRGDVVCLSYRSLDDREMRLLEGRSDHRPVIGSYAVYI</sequence>
<gene>
    <name evidence="3" type="ORF">AZE42_02387</name>
</gene>
<feature type="region of interest" description="Disordered" evidence="1">
    <location>
        <begin position="437"/>
        <end position="472"/>
    </location>
</feature>
<feature type="compositionally biased region" description="Basic and acidic residues" evidence="1">
    <location>
        <begin position="143"/>
        <end position="180"/>
    </location>
</feature>
<comment type="caution">
    <text evidence="3">The sequence shown here is derived from an EMBL/GenBank/DDBJ whole genome shotgun (WGS) entry which is preliminary data.</text>
</comment>
<dbReference type="AlphaFoldDB" id="A0A1J8QBZ7"/>
<evidence type="ECO:0000313" key="4">
    <source>
        <dbReference type="Proteomes" id="UP000183567"/>
    </source>
</evidence>
<dbReference type="STRING" id="180088.A0A1J8QBZ7"/>
<accession>A0A1J8QBZ7</accession>
<proteinExistence type="predicted"/>
<reference evidence="3 4" key="1">
    <citation type="submission" date="2016-03" db="EMBL/GenBank/DDBJ databases">
        <title>Comparative genomics of the ectomycorrhizal sister species Rhizopogon vinicolor and Rhizopogon vesiculosus (Basidiomycota: Boletales) reveals a divergence of the mating type B locus.</title>
        <authorList>
            <person name="Mujic A.B."/>
            <person name="Kuo A."/>
            <person name="Tritt A."/>
            <person name="Lipzen A."/>
            <person name="Chen C."/>
            <person name="Johnson J."/>
            <person name="Sharma A."/>
            <person name="Barry K."/>
            <person name="Grigoriev I.V."/>
            <person name="Spatafora J.W."/>
        </authorList>
    </citation>
    <scope>NUCLEOTIDE SEQUENCE [LARGE SCALE GENOMIC DNA]</scope>
    <source>
        <strain evidence="3 4">AM-OR11-056</strain>
    </source>
</reference>
<dbReference type="PANTHER" id="PTHR11200:SF275">
    <property type="entry name" value="LD06095P"/>
    <property type="match status" value="1"/>
</dbReference>
<dbReference type="EMBL" id="LVVM01005213">
    <property type="protein sequence ID" value="OJA11137.1"/>
    <property type="molecule type" value="Genomic_DNA"/>
</dbReference>
<organism evidence="3 4">
    <name type="scientific">Rhizopogon vesiculosus</name>
    <dbReference type="NCBI Taxonomy" id="180088"/>
    <lineage>
        <taxon>Eukaryota</taxon>
        <taxon>Fungi</taxon>
        <taxon>Dikarya</taxon>
        <taxon>Basidiomycota</taxon>
        <taxon>Agaricomycotina</taxon>
        <taxon>Agaricomycetes</taxon>
        <taxon>Agaricomycetidae</taxon>
        <taxon>Boletales</taxon>
        <taxon>Suillineae</taxon>
        <taxon>Rhizopogonaceae</taxon>
        <taxon>Rhizopogon</taxon>
    </lineage>
</organism>
<dbReference type="GO" id="GO:0004439">
    <property type="term" value="F:phosphatidylinositol-4,5-bisphosphate 5-phosphatase activity"/>
    <property type="evidence" value="ECO:0007669"/>
    <property type="project" value="TreeGrafter"/>
</dbReference>
<dbReference type="GO" id="GO:0046856">
    <property type="term" value="P:phosphatidylinositol dephosphorylation"/>
    <property type="evidence" value="ECO:0007669"/>
    <property type="project" value="InterPro"/>
</dbReference>
<feature type="region of interest" description="Disordered" evidence="1">
    <location>
        <begin position="139"/>
        <end position="180"/>
    </location>
</feature>
<dbReference type="Proteomes" id="UP000183567">
    <property type="component" value="Unassembled WGS sequence"/>
</dbReference>
<dbReference type="PANTHER" id="PTHR11200">
    <property type="entry name" value="INOSITOL 5-PHOSPHATASE"/>
    <property type="match status" value="1"/>
</dbReference>
<dbReference type="Gene3D" id="3.60.10.10">
    <property type="entry name" value="Endonuclease/exonuclease/phosphatase"/>
    <property type="match status" value="2"/>
</dbReference>
<feature type="compositionally biased region" description="Basic and acidic residues" evidence="1">
    <location>
        <begin position="443"/>
        <end position="452"/>
    </location>
</feature>